<dbReference type="PANTHER" id="PTHR38479:SF2">
    <property type="entry name" value="WINGED HELIX DNA-BINDING DOMAIN-CONTAINING PROTEIN"/>
    <property type="match status" value="1"/>
</dbReference>
<dbReference type="OrthoDB" id="9148135at2"/>
<reference evidence="1 2" key="1">
    <citation type="submission" date="2019-02" db="EMBL/GenBank/DDBJ databases">
        <title>Draft genome sequence of Amycolatopsis sp. 8-3EHSu isolated from roots of Suaeda maritima.</title>
        <authorList>
            <person name="Duangmal K."/>
            <person name="Chantavorakit T."/>
        </authorList>
    </citation>
    <scope>NUCLEOTIDE SEQUENCE [LARGE SCALE GENOMIC DNA]</scope>
    <source>
        <strain evidence="1 2">8-3EHSu</strain>
    </source>
</reference>
<keyword evidence="2" id="KW-1185">Reference proteome</keyword>
<gene>
    <name evidence="1" type="ORF">EWH70_05670</name>
</gene>
<dbReference type="PANTHER" id="PTHR38479">
    <property type="entry name" value="LMO0824 PROTEIN"/>
    <property type="match status" value="1"/>
</dbReference>
<dbReference type="InterPro" id="IPR009351">
    <property type="entry name" value="AlkZ-like"/>
</dbReference>
<dbReference type="RefSeq" id="WP_130474148.1">
    <property type="nucleotide sequence ID" value="NZ_SFCC01000002.1"/>
</dbReference>
<keyword evidence="1" id="KW-0238">DNA-binding</keyword>
<organism evidence="1 2">
    <name type="scientific">Amycolatopsis suaedae</name>
    <dbReference type="NCBI Taxonomy" id="2510978"/>
    <lineage>
        <taxon>Bacteria</taxon>
        <taxon>Bacillati</taxon>
        <taxon>Actinomycetota</taxon>
        <taxon>Actinomycetes</taxon>
        <taxon>Pseudonocardiales</taxon>
        <taxon>Pseudonocardiaceae</taxon>
        <taxon>Amycolatopsis</taxon>
    </lineage>
</organism>
<comment type="caution">
    <text evidence="1">The sequence shown here is derived from an EMBL/GenBank/DDBJ whole genome shotgun (WGS) entry which is preliminary data.</text>
</comment>
<dbReference type="Pfam" id="PF06224">
    <property type="entry name" value="AlkZ-like"/>
    <property type="match status" value="1"/>
</dbReference>
<protein>
    <submittedName>
        <fullName evidence="1">Winged helix DNA-binding domain-containing protein</fullName>
    </submittedName>
</protein>
<evidence type="ECO:0000313" key="1">
    <source>
        <dbReference type="EMBL" id="RZQ65362.1"/>
    </source>
</evidence>
<sequence length="384" mass="42047">MRVDRRQVVRARLAAHGLHRRAPAGELLAAAGRAGVQHTPPGSAALTLHTRLDGLTPGDVSAALLDSKDLIQVWSLRGAPHVVPTTDAAVFTAGLRPDDEESCARFIQGARDHLTKFGLDASTAVRLTLDALPDALDGTPTKDELGQRLAKLVRPEISPKKVWDSPDGLRSNTHGESLVRFALYVAGLSATVCFVPETSPARFTSTREWLGKPLPHNDDARAELVRRFLRCHGPAGPGAFAWWTGASPAFAERSWALVAGELTEVDYAGRRCWAVDADLLRDPPEPDGVRLLPPYDPYLATKDKATVVPDKAWHQRVWRFSGNPGVVLDRGEFAGVWRPRKQGRRLTVRVETAADLPRRTREALEREAASMAPFRDVDTVSVEF</sequence>
<dbReference type="Proteomes" id="UP000292003">
    <property type="component" value="Unassembled WGS sequence"/>
</dbReference>
<dbReference type="GO" id="GO:0003677">
    <property type="term" value="F:DNA binding"/>
    <property type="evidence" value="ECO:0007669"/>
    <property type="project" value="UniProtKB-KW"/>
</dbReference>
<accession>A0A4Q7JE39</accession>
<evidence type="ECO:0000313" key="2">
    <source>
        <dbReference type="Proteomes" id="UP000292003"/>
    </source>
</evidence>
<dbReference type="EMBL" id="SFCC01000002">
    <property type="protein sequence ID" value="RZQ65362.1"/>
    <property type="molecule type" value="Genomic_DNA"/>
</dbReference>
<proteinExistence type="predicted"/>
<dbReference type="AlphaFoldDB" id="A0A4Q7JE39"/>
<name>A0A4Q7JE39_9PSEU</name>